<dbReference type="EMBL" id="JACGWJ010000257">
    <property type="protein sequence ID" value="KAL0293909.1"/>
    <property type="molecule type" value="Genomic_DNA"/>
</dbReference>
<reference evidence="1" key="2">
    <citation type="journal article" date="2024" name="Plant">
        <title>Genomic evolution and insights into agronomic trait innovations of Sesamum species.</title>
        <authorList>
            <person name="Miao H."/>
            <person name="Wang L."/>
            <person name="Qu L."/>
            <person name="Liu H."/>
            <person name="Sun Y."/>
            <person name="Le M."/>
            <person name="Wang Q."/>
            <person name="Wei S."/>
            <person name="Zheng Y."/>
            <person name="Lin W."/>
            <person name="Duan Y."/>
            <person name="Cao H."/>
            <person name="Xiong S."/>
            <person name="Wang X."/>
            <person name="Wei L."/>
            <person name="Li C."/>
            <person name="Ma Q."/>
            <person name="Ju M."/>
            <person name="Zhao R."/>
            <person name="Li G."/>
            <person name="Mu C."/>
            <person name="Tian Q."/>
            <person name="Mei H."/>
            <person name="Zhang T."/>
            <person name="Gao T."/>
            <person name="Zhang H."/>
        </authorList>
    </citation>
    <scope>NUCLEOTIDE SEQUENCE</scope>
    <source>
        <strain evidence="1">G02</strain>
    </source>
</reference>
<protein>
    <submittedName>
        <fullName evidence="1">F-box protein PP2-B2</fullName>
    </submittedName>
</protein>
<proteinExistence type="predicted"/>
<evidence type="ECO:0000313" key="1">
    <source>
        <dbReference type="EMBL" id="KAL0293909.1"/>
    </source>
</evidence>
<accession>A0AAW2JH95</accession>
<organism evidence="1">
    <name type="scientific">Sesamum radiatum</name>
    <name type="common">Black benniseed</name>
    <dbReference type="NCBI Taxonomy" id="300843"/>
    <lineage>
        <taxon>Eukaryota</taxon>
        <taxon>Viridiplantae</taxon>
        <taxon>Streptophyta</taxon>
        <taxon>Embryophyta</taxon>
        <taxon>Tracheophyta</taxon>
        <taxon>Spermatophyta</taxon>
        <taxon>Magnoliopsida</taxon>
        <taxon>eudicotyledons</taxon>
        <taxon>Gunneridae</taxon>
        <taxon>Pentapetalae</taxon>
        <taxon>asterids</taxon>
        <taxon>lamiids</taxon>
        <taxon>Lamiales</taxon>
        <taxon>Pedaliaceae</taxon>
        <taxon>Sesamum</taxon>
    </lineage>
</organism>
<comment type="caution">
    <text evidence="1">The sequence shown here is derived from an EMBL/GenBank/DDBJ whole genome shotgun (WGS) entry which is preliminary data.</text>
</comment>
<name>A0AAW2JH95_SESRA</name>
<sequence length="279" mass="32037">MSKNYDNWEKLVEAVLRREELRETAMSRSRSPSILSPRSSSFSSDSQVDEQAFIYDSERLLRPFGQEMISISKYVRLFLDQRTGKECYIVGARGLKISWGDTTVYWQWTSDAASRFPEVAELRNVWWLDIRGGINTRMLSPHTMYSALLVFKLAHPCFGLEQTNAIVRFVNSQSDEEVESRALTVHLQDVENVIGQTPVSRGDGWMEVEIGQFYNQEGDDGEVEGRLLETVHLKRGLIVEGIEFRPAFSKILHGPINILKKESRSGRGRGVIPKFWIFR</sequence>
<gene>
    <name evidence="1" type="ORF">Sradi_6913600</name>
</gene>
<dbReference type="PANTHER" id="PTHR32278">
    <property type="entry name" value="F-BOX DOMAIN-CONTAINING PROTEIN"/>
    <property type="match status" value="1"/>
</dbReference>
<reference evidence="1" key="1">
    <citation type="submission" date="2020-06" db="EMBL/GenBank/DDBJ databases">
        <authorList>
            <person name="Li T."/>
            <person name="Hu X."/>
            <person name="Zhang T."/>
            <person name="Song X."/>
            <person name="Zhang H."/>
            <person name="Dai N."/>
            <person name="Sheng W."/>
            <person name="Hou X."/>
            <person name="Wei L."/>
        </authorList>
    </citation>
    <scope>NUCLEOTIDE SEQUENCE</scope>
    <source>
        <strain evidence="1">G02</strain>
        <tissue evidence="1">Leaf</tissue>
    </source>
</reference>
<dbReference type="AlphaFoldDB" id="A0AAW2JH95"/>
<dbReference type="Pfam" id="PF14299">
    <property type="entry name" value="PP2"/>
    <property type="match status" value="1"/>
</dbReference>
<dbReference type="InterPro" id="IPR025886">
    <property type="entry name" value="PP2-like"/>
</dbReference>
<dbReference type="PANTHER" id="PTHR32278:SF116">
    <property type="entry name" value="F-BOX PROTEIN PP2-B10-LIKE"/>
    <property type="match status" value="1"/>
</dbReference>